<evidence type="ECO:0000313" key="3">
    <source>
        <dbReference type="EMBL" id="CAB3255268.1"/>
    </source>
</evidence>
<gene>
    <name evidence="3" type="ORF">APLA_LOCUS14817</name>
    <name evidence="2" type="ORF">APLA_LOCUS3605</name>
</gene>
<dbReference type="EMBL" id="CADEBD010000283">
    <property type="protein sequence ID" value="CAB3228635.1"/>
    <property type="molecule type" value="Genomic_DNA"/>
</dbReference>
<protein>
    <submittedName>
        <fullName evidence="3">Uncharacterized protein</fullName>
    </submittedName>
</protein>
<name>A0A8S1BBU8_ARCPL</name>
<evidence type="ECO:0000313" key="2">
    <source>
        <dbReference type="EMBL" id="CAB3228635.1"/>
    </source>
</evidence>
<dbReference type="EMBL" id="CADEBC010000574">
    <property type="protein sequence ID" value="CAB3255268.1"/>
    <property type="molecule type" value="Genomic_DNA"/>
</dbReference>
<evidence type="ECO:0000313" key="4">
    <source>
        <dbReference type="Proteomes" id="UP000494106"/>
    </source>
</evidence>
<feature type="region of interest" description="Disordered" evidence="1">
    <location>
        <begin position="57"/>
        <end position="81"/>
    </location>
</feature>
<evidence type="ECO:0000313" key="5">
    <source>
        <dbReference type="Proteomes" id="UP000494256"/>
    </source>
</evidence>
<organism evidence="3 4">
    <name type="scientific">Arctia plantaginis</name>
    <name type="common">Wood tiger moth</name>
    <name type="synonym">Phalaena plantaginis</name>
    <dbReference type="NCBI Taxonomy" id="874455"/>
    <lineage>
        <taxon>Eukaryota</taxon>
        <taxon>Metazoa</taxon>
        <taxon>Ecdysozoa</taxon>
        <taxon>Arthropoda</taxon>
        <taxon>Hexapoda</taxon>
        <taxon>Insecta</taxon>
        <taxon>Pterygota</taxon>
        <taxon>Neoptera</taxon>
        <taxon>Endopterygota</taxon>
        <taxon>Lepidoptera</taxon>
        <taxon>Glossata</taxon>
        <taxon>Ditrysia</taxon>
        <taxon>Noctuoidea</taxon>
        <taxon>Erebidae</taxon>
        <taxon>Arctiinae</taxon>
        <taxon>Arctia</taxon>
    </lineage>
</organism>
<dbReference type="OrthoDB" id="10451015at2759"/>
<dbReference type="AlphaFoldDB" id="A0A8S1BBU8"/>
<reference evidence="4 5" key="1">
    <citation type="submission" date="2020-04" db="EMBL/GenBank/DDBJ databases">
        <authorList>
            <person name="Wallbank WR R."/>
            <person name="Pardo Diaz C."/>
            <person name="Kozak K."/>
            <person name="Martin S."/>
            <person name="Jiggins C."/>
            <person name="Moest M."/>
            <person name="Warren A I."/>
            <person name="Byers J.R.P. K."/>
            <person name="Montejo-Kovacevich G."/>
            <person name="Yen C E."/>
        </authorList>
    </citation>
    <scope>NUCLEOTIDE SEQUENCE [LARGE SCALE GENOMIC DNA]</scope>
</reference>
<dbReference type="Proteomes" id="UP000494256">
    <property type="component" value="Unassembled WGS sequence"/>
</dbReference>
<evidence type="ECO:0000256" key="1">
    <source>
        <dbReference type="SAM" id="MobiDB-lite"/>
    </source>
</evidence>
<proteinExistence type="predicted"/>
<keyword evidence="4" id="KW-1185">Reference proteome</keyword>
<sequence>MYTAQRSIIAAGPGRAVETLNSTQRGRVAVRPSGGIAVAVRTAGVSGTGEWCALRTEPGAAPERTPQAAHPSDARANSPSR</sequence>
<dbReference type="Proteomes" id="UP000494106">
    <property type="component" value="Unassembled WGS sequence"/>
</dbReference>
<accession>A0A8S1BBU8</accession>
<comment type="caution">
    <text evidence="3">The sequence shown here is derived from an EMBL/GenBank/DDBJ whole genome shotgun (WGS) entry which is preliminary data.</text>
</comment>